<reference evidence="2 3" key="1">
    <citation type="submission" date="2017-05" db="EMBL/GenBank/DDBJ databases">
        <authorList>
            <person name="Varghese N."/>
            <person name="Submissions S."/>
        </authorList>
    </citation>
    <scope>NUCLEOTIDE SEQUENCE [LARGE SCALE GENOMIC DNA]</scope>
    <source>
        <strain evidence="2 3">DSM 21342</strain>
    </source>
</reference>
<evidence type="ECO:0000313" key="2">
    <source>
        <dbReference type="EMBL" id="SMO37785.1"/>
    </source>
</evidence>
<keyword evidence="2" id="KW-0645">Protease</keyword>
<gene>
    <name evidence="2" type="ORF">SAMN06265350_101375</name>
</gene>
<sequence length="620" mass="70580">MKKKIEILAPAKDLIQGMAAINCGADAVYIGAPQFGARSNAHNSIEDVAELVKYAHLFNAQVFVVMNTILYDNELETARQLIWDLYAIGVDALIIQDMAIMEMDLPPIVLHASTQTNNRDADKIKFMADAGIKRVVLARELNLHQIKEIHEVTDVELEFFVTGALCVSFSGNCYMSVANGERSANRGSCAQNCRLPYNLIDGNGETLIKNSHLLSIKDFDVTNQIPNLIEAGIMSFKIEGRLKDMAYVKNNVSFIREKLDAFLENNSSYTKASSGKCTFNFEAGLDRTFNRGYTDYFVNERHQPIGSWESPKSKGQYIGKLIRTIGAAYQIENGHLLNNGDGLCFINEYNVADGIHVNRAENGLAYPNVLKEIADGTDIYRNNDAAFIKLVEREDSAVRKISTTLLLTENETGFELIATDEDGNESTVNLVQAKEQTKNNQSIEENIKTQLAKTGFTPYTADEISVMFTENWFLPISKINEMRRMVYEQLSEVRLANYKREERQLVKTDHPYPVENLDFMYNVSNKMARQFYHRHGVKEIEKAFELQWDPGKSRVMTTKYCIKYELGKCPKYHRDTMEGKLKEPLVLKQGELEYKLKFNCKPCEMEIWEKDAEFEIEDDE</sequence>
<dbReference type="Proteomes" id="UP000315971">
    <property type="component" value="Unassembled WGS sequence"/>
</dbReference>
<dbReference type="GO" id="GO:0008233">
    <property type="term" value="F:peptidase activity"/>
    <property type="evidence" value="ECO:0007669"/>
    <property type="project" value="UniProtKB-KW"/>
</dbReference>
<keyword evidence="2" id="KW-0378">Hydrolase</keyword>
<dbReference type="AlphaFoldDB" id="A0A521ASM8"/>
<dbReference type="RefSeq" id="WP_142600962.1">
    <property type="nucleotide sequence ID" value="NZ_FXSZ01000001.1"/>
</dbReference>
<evidence type="ECO:0000313" key="3">
    <source>
        <dbReference type="Proteomes" id="UP000315971"/>
    </source>
</evidence>
<accession>A0A521ASM8</accession>
<organism evidence="2 3">
    <name type="scientific">Solitalea koreensis</name>
    <dbReference type="NCBI Taxonomy" id="543615"/>
    <lineage>
        <taxon>Bacteria</taxon>
        <taxon>Pseudomonadati</taxon>
        <taxon>Bacteroidota</taxon>
        <taxon>Sphingobacteriia</taxon>
        <taxon>Sphingobacteriales</taxon>
        <taxon>Sphingobacteriaceae</taxon>
        <taxon>Solitalea</taxon>
    </lineage>
</organism>
<dbReference type="InterPro" id="IPR020988">
    <property type="entry name" value="Pept_U32_collagenase"/>
</dbReference>
<dbReference type="GO" id="GO:0006508">
    <property type="term" value="P:proteolysis"/>
    <property type="evidence" value="ECO:0007669"/>
    <property type="project" value="UniProtKB-KW"/>
</dbReference>
<dbReference type="EMBL" id="FXSZ01000001">
    <property type="protein sequence ID" value="SMO37785.1"/>
    <property type="molecule type" value="Genomic_DNA"/>
</dbReference>
<dbReference type="PROSITE" id="PS01276">
    <property type="entry name" value="PEPTIDASE_U32"/>
    <property type="match status" value="1"/>
</dbReference>
<dbReference type="Pfam" id="PF01136">
    <property type="entry name" value="Peptidase_U32"/>
    <property type="match status" value="1"/>
</dbReference>
<proteinExistence type="predicted"/>
<feature type="domain" description="Peptidase U32 collagenase" evidence="1">
    <location>
        <begin position="379"/>
        <end position="495"/>
    </location>
</feature>
<protein>
    <submittedName>
        <fullName evidence="2">Putative protease</fullName>
    </submittedName>
</protein>
<evidence type="ECO:0000259" key="1">
    <source>
        <dbReference type="Pfam" id="PF12392"/>
    </source>
</evidence>
<dbReference type="PANTHER" id="PTHR30217">
    <property type="entry name" value="PEPTIDASE U32 FAMILY"/>
    <property type="match status" value="1"/>
</dbReference>
<keyword evidence="3" id="KW-1185">Reference proteome</keyword>
<name>A0A521ASM8_9SPHI</name>
<dbReference type="InterPro" id="IPR001539">
    <property type="entry name" value="Peptidase_U32"/>
</dbReference>
<dbReference type="InterPro" id="IPR051454">
    <property type="entry name" value="RNA/ubiquinone_mod_enzymes"/>
</dbReference>
<dbReference type="OrthoDB" id="9807498at2"/>
<dbReference type="Pfam" id="PF12392">
    <property type="entry name" value="DUF3656"/>
    <property type="match status" value="1"/>
</dbReference>
<dbReference type="PANTHER" id="PTHR30217:SF10">
    <property type="entry name" value="23S RRNA 5-HYDROXYCYTIDINE C2501 SYNTHASE"/>
    <property type="match status" value="1"/>
</dbReference>